<dbReference type="Proteomes" id="UP001189429">
    <property type="component" value="Unassembled WGS sequence"/>
</dbReference>
<reference evidence="1" key="1">
    <citation type="submission" date="2023-10" db="EMBL/GenBank/DDBJ databases">
        <authorList>
            <person name="Chen Y."/>
            <person name="Shah S."/>
            <person name="Dougan E. K."/>
            <person name="Thang M."/>
            <person name="Chan C."/>
        </authorList>
    </citation>
    <scope>NUCLEOTIDE SEQUENCE [LARGE SCALE GENOMIC DNA]</scope>
</reference>
<proteinExistence type="predicted"/>
<dbReference type="EMBL" id="CAUYUJ010016005">
    <property type="protein sequence ID" value="CAK0860724.1"/>
    <property type="molecule type" value="Genomic_DNA"/>
</dbReference>
<organism evidence="1 2">
    <name type="scientific">Prorocentrum cordatum</name>
    <dbReference type="NCBI Taxonomy" id="2364126"/>
    <lineage>
        <taxon>Eukaryota</taxon>
        <taxon>Sar</taxon>
        <taxon>Alveolata</taxon>
        <taxon>Dinophyceae</taxon>
        <taxon>Prorocentrales</taxon>
        <taxon>Prorocentraceae</taxon>
        <taxon>Prorocentrum</taxon>
    </lineage>
</organism>
<sequence>MDQDLGGCAELLGKAVLTSAQFDSAGFDGELPLLEAGKGGASVHVRVHPAATHVPDPWVWVAVLAVGGHHQPDRQPEWFPSFLIRSRPKGAKQDLERNGSLVSI</sequence>
<protein>
    <submittedName>
        <fullName evidence="1">Uncharacterized protein</fullName>
    </submittedName>
</protein>
<comment type="caution">
    <text evidence="1">The sequence shown here is derived from an EMBL/GenBank/DDBJ whole genome shotgun (WGS) entry which is preliminary data.</text>
</comment>
<name>A0ABN9ULH1_9DINO</name>
<evidence type="ECO:0000313" key="2">
    <source>
        <dbReference type="Proteomes" id="UP001189429"/>
    </source>
</evidence>
<evidence type="ECO:0000313" key="1">
    <source>
        <dbReference type="EMBL" id="CAK0860724.1"/>
    </source>
</evidence>
<accession>A0ABN9ULH1</accession>
<keyword evidence="2" id="KW-1185">Reference proteome</keyword>
<gene>
    <name evidence="1" type="ORF">PCOR1329_LOCUS49611</name>
</gene>